<proteinExistence type="predicted"/>
<evidence type="ECO:0000313" key="3">
    <source>
        <dbReference type="Proteomes" id="UP000291078"/>
    </source>
</evidence>
<gene>
    <name evidence="2" type="ORF">EV147_2345</name>
</gene>
<comment type="caution">
    <text evidence="2">The sequence shown here is derived from an EMBL/GenBank/DDBJ whole genome shotgun (WGS) entry which is preliminary data.</text>
</comment>
<feature type="region of interest" description="Disordered" evidence="1">
    <location>
        <begin position="55"/>
        <end position="76"/>
    </location>
</feature>
<dbReference type="EMBL" id="SGXM01000002">
    <property type="protein sequence ID" value="RZT39151.1"/>
    <property type="molecule type" value="Genomic_DNA"/>
</dbReference>
<reference evidence="2 3" key="1">
    <citation type="journal article" date="2015" name="Stand. Genomic Sci.">
        <title>Genomic Encyclopedia of Bacterial and Archaeal Type Strains, Phase III: the genomes of soil and plant-associated and newly described type strains.</title>
        <authorList>
            <person name="Whitman W.B."/>
            <person name="Woyke T."/>
            <person name="Klenk H.P."/>
            <person name="Zhou Y."/>
            <person name="Lilburn T.G."/>
            <person name="Beck B.J."/>
            <person name="De Vos P."/>
            <person name="Vandamme P."/>
            <person name="Eisen J.A."/>
            <person name="Garrity G."/>
            <person name="Hugenholtz P."/>
            <person name="Kyrpides N.C."/>
        </authorList>
    </citation>
    <scope>NUCLEOTIDE SEQUENCE [LARGE SCALE GENOMIC DNA]</scope>
    <source>
        <strain evidence="2 3">ASC-9842</strain>
    </source>
</reference>
<dbReference type="AlphaFoldDB" id="A0A4Q7RZ20"/>
<evidence type="ECO:0000256" key="1">
    <source>
        <dbReference type="SAM" id="MobiDB-lite"/>
    </source>
</evidence>
<keyword evidence="3" id="KW-1185">Reference proteome</keyword>
<organism evidence="2 3">
    <name type="scientific">Cupriavidus agavae</name>
    <dbReference type="NCBI Taxonomy" id="1001822"/>
    <lineage>
        <taxon>Bacteria</taxon>
        <taxon>Pseudomonadati</taxon>
        <taxon>Pseudomonadota</taxon>
        <taxon>Betaproteobacteria</taxon>
        <taxon>Burkholderiales</taxon>
        <taxon>Burkholderiaceae</taxon>
        <taxon>Cupriavidus</taxon>
    </lineage>
</organism>
<name>A0A4Q7RZ20_9BURK</name>
<dbReference type="RefSeq" id="WP_130391353.1">
    <property type="nucleotide sequence ID" value="NZ_SGXM01000002.1"/>
</dbReference>
<dbReference type="Proteomes" id="UP000291078">
    <property type="component" value="Unassembled WGS sequence"/>
</dbReference>
<evidence type="ECO:0000313" key="2">
    <source>
        <dbReference type="EMBL" id="RZT39151.1"/>
    </source>
</evidence>
<accession>A0A4Q7RZ20</accession>
<protein>
    <submittedName>
        <fullName evidence="2">Uncharacterized protein</fullName>
    </submittedName>
</protein>
<sequence length="76" mass="8443">MWRRNGVMTRGVHWVAWLGEDTMDVDASNIADSEFINFYAAAEVTRSGPPLRQRINIGSGPVHDIDRTGNPMSVLS</sequence>